<dbReference type="PANTHER" id="PTHR28593:SF4">
    <property type="entry name" value="METEORIN-LIKE PROTEIN"/>
    <property type="match status" value="1"/>
</dbReference>
<dbReference type="EMBL" id="JBHFQA010000003">
    <property type="protein sequence ID" value="KAL2101101.1"/>
    <property type="molecule type" value="Genomic_DNA"/>
</dbReference>
<dbReference type="Proteomes" id="UP001591681">
    <property type="component" value="Unassembled WGS sequence"/>
</dbReference>
<keyword evidence="4 6" id="KW-0732">Signal</keyword>
<evidence type="ECO:0000256" key="5">
    <source>
        <dbReference type="ARBA" id="ARBA00023157"/>
    </source>
</evidence>
<organism evidence="7 8">
    <name type="scientific">Coilia grayii</name>
    <name type="common">Gray's grenadier anchovy</name>
    <dbReference type="NCBI Taxonomy" id="363190"/>
    <lineage>
        <taxon>Eukaryota</taxon>
        <taxon>Metazoa</taxon>
        <taxon>Chordata</taxon>
        <taxon>Craniata</taxon>
        <taxon>Vertebrata</taxon>
        <taxon>Euteleostomi</taxon>
        <taxon>Actinopterygii</taxon>
        <taxon>Neopterygii</taxon>
        <taxon>Teleostei</taxon>
        <taxon>Clupei</taxon>
        <taxon>Clupeiformes</taxon>
        <taxon>Clupeoidei</taxon>
        <taxon>Engraulidae</taxon>
        <taxon>Coilinae</taxon>
        <taxon>Coilia</taxon>
    </lineage>
</organism>
<proteinExistence type="inferred from homology"/>
<keyword evidence="3" id="KW-0964">Secreted</keyword>
<dbReference type="InterPro" id="IPR051998">
    <property type="entry name" value="Meteorin-like"/>
</dbReference>
<evidence type="ECO:0000256" key="6">
    <source>
        <dbReference type="SAM" id="SignalP"/>
    </source>
</evidence>
<comment type="similarity">
    <text evidence="2">Belongs to the meteorin family.</text>
</comment>
<dbReference type="PANTHER" id="PTHR28593">
    <property type="entry name" value="METEORIN-LIKE PROTEIN"/>
    <property type="match status" value="1"/>
</dbReference>
<evidence type="ECO:0000313" key="7">
    <source>
        <dbReference type="EMBL" id="KAL2101101.1"/>
    </source>
</evidence>
<evidence type="ECO:0000256" key="2">
    <source>
        <dbReference type="ARBA" id="ARBA00005669"/>
    </source>
</evidence>
<evidence type="ECO:0008006" key="9">
    <source>
        <dbReference type="Google" id="ProtNLM"/>
    </source>
</evidence>
<evidence type="ECO:0000256" key="4">
    <source>
        <dbReference type="ARBA" id="ARBA00022729"/>
    </source>
</evidence>
<feature type="signal peptide" evidence="6">
    <location>
        <begin position="1"/>
        <end position="22"/>
    </location>
</feature>
<dbReference type="GO" id="GO:0005576">
    <property type="term" value="C:extracellular region"/>
    <property type="evidence" value="ECO:0007669"/>
    <property type="project" value="UniProtKB-SubCell"/>
</dbReference>
<protein>
    <recommendedName>
        <fullName evidence="9">Meteorin-like protein</fullName>
    </recommendedName>
</protein>
<comment type="caution">
    <text evidence="7">The sequence shown here is derived from an EMBL/GenBank/DDBJ whole genome shotgun (WGS) entry which is preliminary data.</text>
</comment>
<evidence type="ECO:0000256" key="3">
    <source>
        <dbReference type="ARBA" id="ARBA00022525"/>
    </source>
</evidence>
<evidence type="ECO:0000313" key="8">
    <source>
        <dbReference type="Proteomes" id="UP001591681"/>
    </source>
</evidence>
<sequence length="288" mass="32947">MSLRHTFLHYLQALCLLSTGRADLCNWRGSGLMRDSNIPAVQQVRLHCTEGSVEWIYPSRALRVVLEPVPSRAQHTTVCIKPFRAFQGASLFIERTGKLNLLMSDNDRPEQVHCYRADGRHKSALFIQANPQEDISRRTVGFHYEFLRKRSSVARFRRSLQAACQPCNNTELLLAICNSDFVIRGSILNVSHDPEQQMSVVEVHRGRMYRQRSGVFEREAGARAASWRGHIRTLLACQVRPGGGLFLFTGSEHFGEAWLGCAPRFRDFLTLYLRAKRDRQNLCDFPLD</sequence>
<keyword evidence="5" id="KW-1015">Disulfide bond</keyword>
<dbReference type="AlphaFoldDB" id="A0ABD1KQ93"/>
<gene>
    <name evidence="7" type="ORF">ACEWY4_002862</name>
</gene>
<reference evidence="7 8" key="1">
    <citation type="submission" date="2024-09" db="EMBL/GenBank/DDBJ databases">
        <title>A chromosome-level genome assembly of Gray's grenadier anchovy, Coilia grayii.</title>
        <authorList>
            <person name="Fu Z."/>
        </authorList>
    </citation>
    <scope>NUCLEOTIDE SEQUENCE [LARGE SCALE GENOMIC DNA]</scope>
    <source>
        <strain evidence="7">G4</strain>
        <tissue evidence="7">Muscle</tissue>
    </source>
</reference>
<accession>A0ABD1KQ93</accession>
<comment type="subcellular location">
    <subcellularLocation>
        <location evidence="1">Secreted</location>
    </subcellularLocation>
</comment>
<keyword evidence="8" id="KW-1185">Reference proteome</keyword>
<feature type="chain" id="PRO_5044815792" description="Meteorin-like protein" evidence="6">
    <location>
        <begin position="23"/>
        <end position="288"/>
    </location>
</feature>
<name>A0ABD1KQ93_9TELE</name>
<evidence type="ECO:0000256" key="1">
    <source>
        <dbReference type="ARBA" id="ARBA00004613"/>
    </source>
</evidence>